<dbReference type="GO" id="GO:0070733">
    <property type="term" value="F:AMPylase activity"/>
    <property type="evidence" value="ECO:0007669"/>
    <property type="project" value="UniProtKB-EC"/>
</dbReference>
<dbReference type="PANTHER" id="PTHR39560:SF1">
    <property type="entry name" value="PROTEIN ADENYLYLTRANSFERASE FIC-RELATED"/>
    <property type="match status" value="1"/>
</dbReference>
<evidence type="ECO:0000256" key="8">
    <source>
        <dbReference type="SAM" id="Phobius"/>
    </source>
</evidence>
<keyword evidence="8" id="KW-0472">Membrane</keyword>
<evidence type="ECO:0000256" key="2">
    <source>
        <dbReference type="ARBA" id="ARBA00022695"/>
    </source>
</evidence>
<feature type="domain" description="Fido" evidence="9">
    <location>
        <begin position="328"/>
        <end position="453"/>
    </location>
</feature>
<dbReference type="Gene3D" id="1.10.3730.20">
    <property type="match status" value="1"/>
</dbReference>
<evidence type="ECO:0000256" key="5">
    <source>
        <dbReference type="ARBA" id="ARBA00034531"/>
    </source>
</evidence>
<evidence type="ECO:0000256" key="3">
    <source>
        <dbReference type="ARBA" id="ARBA00022741"/>
    </source>
</evidence>
<name>A4N1R6_HAEIF</name>
<dbReference type="PROSITE" id="PS51459">
    <property type="entry name" value="FIDO"/>
    <property type="match status" value="1"/>
</dbReference>
<feature type="transmembrane region" description="Helical" evidence="8">
    <location>
        <begin position="238"/>
        <end position="257"/>
    </location>
</feature>
<feature type="transmembrane region" description="Helical" evidence="8">
    <location>
        <begin position="28"/>
        <end position="48"/>
    </location>
</feature>
<dbReference type="InterPro" id="IPR003812">
    <property type="entry name" value="Fido"/>
</dbReference>
<dbReference type="InterPro" id="IPR000620">
    <property type="entry name" value="EamA_dom"/>
</dbReference>
<dbReference type="FunFam" id="1.10.3290.10:FF:000002">
    <property type="entry name" value="Protein adenylyltransferase NmFic"/>
    <property type="match status" value="1"/>
</dbReference>
<dbReference type="GO" id="GO:0005524">
    <property type="term" value="F:ATP binding"/>
    <property type="evidence" value="ECO:0007669"/>
    <property type="project" value="UniProtKB-KW"/>
</dbReference>
<organism evidence="10 11">
    <name type="scientific">Haemophilus influenzae R3021</name>
    <dbReference type="NCBI Taxonomy" id="375432"/>
    <lineage>
        <taxon>Bacteria</taxon>
        <taxon>Pseudomonadati</taxon>
        <taxon>Pseudomonadota</taxon>
        <taxon>Gammaproteobacteria</taxon>
        <taxon>Pasteurellales</taxon>
        <taxon>Pasteurellaceae</taxon>
        <taxon>Haemophilus</taxon>
    </lineage>
</organism>
<sequence>MLYQILALLIWSSSLIVGKLTYSMMDPVLVVQVRLIIAMIIVMPLFLRRWKKIDKPMRKQLWWLAFFNYTAVFLLQFIGLKYTSASSAVTMIGLEPLLVVFVGHFFFKDKAKWFHWLFGAMAFIGVAILINGGKNNEGIDNISLFGCLLVLSAGIIFAAVLRWTQRVVAKVSTQAYTSVSIVLGTITTLPFTLLLTENWQISLNSTGIAGLLYLAIGCSWLAYWLWNKGLNSVDANISGVLVALEPLFGILFAVSLLGETLSFSAALGITIIMLATLGSTLLPKLLKNRYNMPQNFGFIIIVKKIDQQSLENAYRLFESGDIHQIEIGSTKGLQQIHHYLFNGLYEFAGKIREQNISKGHFRFANALYLKEALGKIEQMPEDTFENIINKYVEMNIAHPFLEGNGRSTRIWLDLVLKKNLGKVVNWQNVDKTQYLQAMERSPINDLEIRFLLQANLTDDVNNREIIFKGIEQSYYYEGYEKE</sequence>
<proteinExistence type="predicted"/>
<keyword evidence="3" id="KW-0547">Nucleotide-binding</keyword>
<dbReference type="EC" id="2.7.7.108" evidence="5"/>
<dbReference type="Pfam" id="PF00892">
    <property type="entry name" value="EamA"/>
    <property type="match status" value="2"/>
</dbReference>
<comment type="catalytic activity">
    <reaction evidence="6">
        <text>L-threonyl-[protein] + ATP = 3-O-(5'-adenylyl)-L-threonyl-[protein] + diphosphate</text>
        <dbReference type="Rhea" id="RHEA:54292"/>
        <dbReference type="Rhea" id="RHEA-COMP:11060"/>
        <dbReference type="Rhea" id="RHEA-COMP:13847"/>
        <dbReference type="ChEBI" id="CHEBI:30013"/>
        <dbReference type="ChEBI" id="CHEBI:30616"/>
        <dbReference type="ChEBI" id="CHEBI:33019"/>
        <dbReference type="ChEBI" id="CHEBI:138113"/>
        <dbReference type="EC" id="2.7.7.108"/>
    </reaction>
</comment>
<keyword evidence="4" id="KW-0067">ATP-binding</keyword>
<dbReference type="InterPro" id="IPR037185">
    <property type="entry name" value="EmrE-like"/>
</dbReference>
<dbReference type="Proteomes" id="UP000003798">
    <property type="component" value="Unassembled WGS sequence"/>
</dbReference>
<feature type="transmembrane region" description="Helical" evidence="8">
    <location>
        <begin position="263"/>
        <end position="282"/>
    </location>
</feature>
<feature type="transmembrane region" description="Helical" evidence="8">
    <location>
        <begin position="175"/>
        <end position="195"/>
    </location>
</feature>
<reference evidence="10 11" key="1">
    <citation type="journal article" date="2007" name="Genome Biol.">
        <title>Characterization and modeling of the Haemophilus influenzae core and supragenomes based on the complete genomic sequences of Rd and 12 clinical nontypeable strains.</title>
        <authorList>
            <person name="Hogg J.S."/>
            <person name="Hu F.Z."/>
            <person name="Janto B."/>
            <person name="Boissy R."/>
            <person name="Hayes J."/>
            <person name="Keefe R."/>
            <person name="Post J.C."/>
            <person name="Ehrlich G.D."/>
        </authorList>
    </citation>
    <scope>NUCLEOTIDE SEQUENCE [LARGE SCALE GENOMIC DNA]</scope>
    <source>
        <strain evidence="10 11">R3021</strain>
    </source>
</reference>
<dbReference type="GO" id="GO:0051302">
    <property type="term" value="P:regulation of cell division"/>
    <property type="evidence" value="ECO:0007669"/>
    <property type="project" value="TreeGrafter"/>
</dbReference>
<evidence type="ECO:0000259" key="9">
    <source>
        <dbReference type="PROSITE" id="PS51459"/>
    </source>
</evidence>
<dbReference type="SUPFAM" id="SSF103481">
    <property type="entry name" value="Multidrug resistance efflux transporter EmrE"/>
    <property type="match status" value="2"/>
</dbReference>
<evidence type="ECO:0000256" key="4">
    <source>
        <dbReference type="ARBA" id="ARBA00022840"/>
    </source>
</evidence>
<feature type="transmembrane region" description="Helical" evidence="8">
    <location>
        <begin position="142"/>
        <end position="163"/>
    </location>
</feature>
<protein>
    <recommendedName>
        <fullName evidence="5">protein adenylyltransferase</fullName>
        <ecNumber evidence="5">2.7.7.108</ecNumber>
    </recommendedName>
</protein>
<evidence type="ECO:0000256" key="6">
    <source>
        <dbReference type="ARBA" id="ARBA00047939"/>
    </source>
</evidence>
<accession>A4N1R6</accession>
<keyword evidence="8" id="KW-1133">Transmembrane helix</keyword>
<dbReference type="AlphaFoldDB" id="A4N1R6"/>
<dbReference type="SUPFAM" id="SSF140931">
    <property type="entry name" value="Fic-like"/>
    <property type="match status" value="1"/>
</dbReference>
<evidence type="ECO:0000313" key="10">
    <source>
        <dbReference type="EMBL" id="EDJ91774.1"/>
    </source>
</evidence>
<dbReference type="GO" id="GO:0016020">
    <property type="term" value="C:membrane"/>
    <property type="evidence" value="ECO:0007669"/>
    <property type="project" value="InterPro"/>
</dbReference>
<feature type="transmembrane region" description="Helical" evidence="8">
    <location>
        <begin position="113"/>
        <end position="130"/>
    </location>
</feature>
<dbReference type="NCBIfam" id="NF046029">
    <property type="entry name" value="ProtAdlyltaseNmFic"/>
    <property type="match status" value="1"/>
</dbReference>
<feature type="transmembrane region" description="Helical" evidence="8">
    <location>
        <begin position="60"/>
        <end position="79"/>
    </location>
</feature>
<keyword evidence="2" id="KW-0548">Nucleotidyltransferase</keyword>
<evidence type="ECO:0000256" key="7">
    <source>
        <dbReference type="ARBA" id="ARBA00048696"/>
    </source>
</evidence>
<evidence type="ECO:0000256" key="1">
    <source>
        <dbReference type="ARBA" id="ARBA00022679"/>
    </source>
</evidence>
<keyword evidence="1" id="KW-0808">Transferase</keyword>
<evidence type="ECO:0000313" key="11">
    <source>
        <dbReference type="Proteomes" id="UP000003798"/>
    </source>
</evidence>
<dbReference type="Gene3D" id="1.10.3290.10">
    <property type="entry name" value="Fido-like domain"/>
    <property type="match status" value="1"/>
</dbReference>
<dbReference type="EMBL" id="AAZE01000001">
    <property type="protein sequence ID" value="EDJ91774.1"/>
    <property type="molecule type" value="Genomic_DNA"/>
</dbReference>
<dbReference type="PANTHER" id="PTHR39560">
    <property type="entry name" value="PROTEIN ADENYLYLTRANSFERASE FIC-RELATED"/>
    <property type="match status" value="1"/>
</dbReference>
<gene>
    <name evidence="10" type="primary">panF</name>
    <name evidence="10" type="ORF">CGSHi22421_08463</name>
</gene>
<feature type="transmembrane region" description="Helical" evidence="8">
    <location>
        <begin position="85"/>
        <end position="106"/>
    </location>
</feature>
<keyword evidence="8" id="KW-0812">Transmembrane</keyword>
<comment type="catalytic activity">
    <reaction evidence="7">
        <text>L-tyrosyl-[protein] + ATP = O-(5'-adenylyl)-L-tyrosyl-[protein] + diphosphate</text>
        <dbReference type="Rhea" id="RHEA:54288"/>
        <dbReference type="Rhea" id="RHEA-COMP:10136"/>
        <dbReference type="Rhea" id="RHEA-COMP:13846"/>
        <dbReference type="ChEBI" id="CHEBI:30616"/>
        <dbReference type="ChEBI" id="CHEBI:33019"/>
        <dbReference type="ChEBI" id="CHEBI:46858"/>
        <dbReference type="ChEBI" id="CHEBI:83624"/>
        <dbReference type="EC" id="2.7.7.108"/>
    </reaction>
</comment>
<dbReference type="Pfam" id="PF02661">
    <property type="entry name" value="Fic"/>
    <property type="match status" value="1"/>
</dbReference>
<dbReference type="InterPro" id="IPR036597">
    <property type="entry name" value="Fido-like_dom_sf"/>
</dbReference>
<feature type="transmembrane region" description="Helical" evidence="8">
    <location>
        <begin position="207"/>
        <end position="226"/>
    </location>
</feature>